<accession>A0ACC3ZBY8</accession>
<dbReference type="EMBL" id="VUJX02000002">
    <property type="protein sequence ID" value="KAL0941650.1"/>
    <property type="molecule type" value="Genomic_DNA"/>
</dbReference>
<dbReference type="Proteomes" id="UP000805649">
    <property type="component" value="Unassembled WGS sequence"/>
</dbReference>
<gene>
    <name evidence="1" type="ORF">CTRU02_204413</name>
</gene>
<comment type="caution">
    <text evidence="1">The sequence shown here is derived from an EMBL/GenBank/DDBJ whole genome shotgun (WGS) entry which is preliminary data.</text>
</comment>
<organism evidence="1 2">
    <name type="scientific">Colletotrichum truncatum</name>
    <name type="common">Anthracnose fungus</name>
    <name type="synonym">Colletotrichum capsici</name>
    <dbReference type="NCBI Taxonomy" id="5467"/>
    <lineage>
        <taxon>Eukaryota</taxon>
        <taxon>Fungi</taxon>
        <taxon>Dikarya</taxon>
        <taxon>Ascomycota</taxon>
        <taxon>Pezizomycotina</taxon>
        <taxon>Sordariomycetes</taxon>
        <taxon>Hypocreomycetidae</taxon>
        <taxon>Glomerellales</taxon>
        <taxon>Glomerellaceae</taxon>
        <taxon>Colletotrichum</taxon>
        <taxon>Colletotrichum truncatum species complex</taxon>
    </lineage>
</organism>
<sequence length="334" mass="38000">MSQDNPEVVLAVDEEPIDDSSSDMGSSIASSSTSLRSSILDYRLENGRTYHRYKDGKYNLPNDERENDRLDLQHQIWLLALDNSLGVAPPCKENAKVGRVLDVGTGTGIWALDFGDEHPEADVLGNDLSPTQPDLVSPNVKFEIDDVEEDWTYSRPFDYIHSRLMTGSISDWRLYLRRCYENLKPGGFLELQEYDLIPVSDDETLKPDSALLKWSKLLFEASEKFGRSCPHIPTLKDILVDVGFEDVTVSVFKLPSNDWPKDAKYKELGIWQNENMLSGLEGFSLAPLTRAHDWTRAEVDVFLIDVRKDIKNRAIHAYWPAYCVVGRKPEKKET</sequence>
<protein>
    <submittedName>
        <fullName evidence="1">Methyltransferase domain-containing protein</fullName>
    </submittedName>
</protein>
<proteinExistence type="predicted"/>
<reference evidence="1 2" key="1">
    <citation type="journal article" date="2020" name="Phytopathology">
        <title>Genome Sequence Resources of Colletotrichum truncatum, C. plurivorum, C. musicola, and C. sojae: Four Species Pathogenic to Soybean (Glycine max).</title>
        <authorList>
            <person name="Rogerio F."/>
            <person name="Boufleur T.R."/>
            <person name="Ciampi-Guillardi M."/>
            <person name="Sukno S.A."/>
            <person name="Thon M.R."/>
            <person name="Massola Junior N.S."/>
            <person name="Baroncelli R."/>
        </authorList>
    </citation>
    <scope>NUCLEOTIDE SEQUENCE [LARGE SCALE GENOMIC DNA]</scope>
    <source>
        <strain evidence="1 2">CMES1059</strain>
    </source>
</reference>
<name>A0ACC3ZBY8_COLTU</name>
<evidence type="ECO:0000313" key="1">
    <source>
        <dbReference type="EMBL" id="KAL0941650.1"/>
    </source>
</evidence>
<keyword evidence="1" id="KW-0489">Methyltransferase</keyword>
<evidence type="ECO:0000313" key="2">
    <source>
        <dbReference type="Proteomes" id="UP000805649"/>
    </source>
</evidence>
<keyword evidence="2" id="KW-1185">Reference proteome</keyword>
<keyword evidence="1" id="KW-0808">Transferase</keyword>